<dbReference type="OrthoDB" id="9896179at2759"/>
<keyword evidence="1" id="KW-1185">Reference proteome</keyword>
<dbReference type="KEGG" id="xla:108698044"/>
<dbReference type="GeneID" id="108698044"/>
<protein>
    <submittedName>
        <fullName evidence="2">Uncharacterized protein LOC108698044 isoform X1</fullName>
    </submittedName>
</protein>
<sequence>MELSPKKAKLSKVLIRLCDAFTRTDENIICPLIKAENSVRVLYKLQKKVLLRIVQKAGATNRLTDPTFLWKSAASGRKMEGNLFVEYSTSQSFKENNLKQYQKTLAQKLTEESKVKHVLIDCVRNTEEIIPQPIILETSFELHKLKLCYEGLIQISEEFDEGLDLIVVADTIKSNSDDLRGQYTKFAVLSQNGKGKSFILNLLLLLTADNKKEYSENNRNLKLPQDIMENKTVEEMEEDEYLPDVVKDVLKTALDKKQHARSVIEPLCHQLPRVIQQSNNLYSNLGDYFSTRNRIDVEPFILAQKELEGSYESTTKCIIHLRYGTVYQMSVNYFTEEELQQQLFDLVTLNGEDSSEMDESNEHVKDRALDCLKARFKILTDHKIPSDLQEMKGAFLSPKDIVLSDDVQKFAGKTELYFGNGRDAKNDRLAMQALVRQLTTSQEEDKDKADEYKKRIAAVKEIVIYLPSKILYGGKEILEMPGTDDSDPIAMDFIKTALNEVDAVIVVSDFAFKIAEKEVKDMLFGSGFANYWKENPCNYKLMLLAYPEKNHKWQFGKDNSEAIKKLEDEEKKKRNAELNLISKTLRMDTLPDDMKNSIITAYILPVLHTSILAQTTAQGEEYKIFQNDQTFLKYTGISNLITIIDEFVSSRQNVTTEEVKAQISHFHYKIHSGRITAAARSVLHVLNNRETKCIVESKINRNIEELLISFDKSIKEMLYEVAETELETVLRENIEQATTKWKQYKEKIKSVGVFSPHFYGRNPVYKVLLNNIFFDGLEEKKGHIFQEIKIRIDDLLKKYKRKILGQCREDLNNLLGDNHDSFTLEFVQNTIENELDGALAWYLGKKRRPFNEKTMKKCFEDCQNQSFKKYILVPNYNINHPLETAKQNTELNIENCIMDIKEPFLIKLSALHKERTKSLYGKLVTSKGVSKMWQRLVQQMKQISRLRADHKPTESLDDLFHMMSANLHEP</sequence>
<dbReference type="PaxDb" id="8355-A0A1L8HTF1"/>
<proteinExistence type="predicted"/>
<gene>
    <name evidence="2" type="primary">LOC108698044</name>
</gene>
<dbReference type="AlphaFoldDB" id="A0A1L8HTF1"/>
<accession>A0A1L8HTF1</accession>
<dbReference type="RefSeq" id="XP_018084335.1">
    <property type="nucleotide sequence ID" value="XM_018228846.2"/>
</dbReference>
<evidence type="ECO:0000313" key="1">
    <source>
        <dbReference type="Proteomes" id="UP000186698"/>
    </source>
</evidence>
<dbReference type="Bgee" id="108698044">
    <property type="expression patterns" value="Expressed in lung and 14 other cell types or tissues"/>
</dbReference>
<organism evidence="1 2">
    <name type="scientific">Xenopus laevis</name>
    <name type="common">African clawed frog</name>
    <dbReference type="NCBI Taxonomy" id="8355"/>
    <lineage>
        <taxon>Eukaryota</taxon>
        <taxon>Metazoa</taxon>
        <taxon>Chordata</taxon>
        <taxon>Craniata</taxon>
        <taxon>Vertebrata</taxon>
        <taxon>Euteleostomi</taxon>
        <taxon>Amphibia</taxon>
        <taxon>Batrachia</taxon>
        <taxon>Anura</taxon>
        <taxon>Pipoidea</taxon>
        <taxon>Pipidae</taxon>
        <taxon>Xenopodinae</taxon>
        <taxon>Xenopus</taxon>
        <taxon>Xenopus</taxon>
    </lineage>
</organism>
<evidence type="ECO:0000313" key="2">
    <source>
        <dbReference type="RefSeq" id="XP_018084335.1"/>
    </source>
</evidence>
<dbReference type="Proteomes" id="UP000186698">
    <property type="component" value="Chromosome 1L"/>
</dbReference>
<name>A0A1L8HTF1_XENLA</name>
<dbReference type="OMA" id="SVIEPLC"/>
<reference evidence="2" key="1">
    <citation type="submission" date="2025-08" db="UniProtKB">
        <authorList>
            <consortium name="RefSeq"/>
        </authorList>
    </citation>
    <scope>IDENTIFICATION</scope>
    <source>
        <strain evidence="2">J_2021</strain>
        <tissue evidence="2">Erythrocytes</tissue>
    </source>
</reference>